<feature type="transmembrane region" description="Helical" evidence="7">
    <location>
        <begin position="81"/>
        <end position="101"/>
    </location>
</feature>
<comment type="similarity">
    <text evidence="2">Belongs to the major facilitator superfamily. Proton-dependent oligopeptide transporter (POT/PTR) (TC 2.A.17) family.</text>
</comment>
<feature type="transmembrane region" description="Helical" evidence="7">
    <location>
        <begin position="214"/>
        <end position="231"/>
    </location>
</feature>
<evidence type="ECO:0000313" key="9">
    <source>
        <dbReference type="Proteomes" id="UP001289374"/>
    </source>
</evidence>
<evidence type="ECO:0000256" key="3">
    <source>
        <dbReference type="ARBA" id="ARBA00022692"/>
    </source>
</evidence>
<dbReference type="SUPFAM" id="SSF103473">
    <property type="entry name" value="MFS general substrate transporter"/>
    <property type="match status" value="1"/>
</dbReference>
<comment type="caution">
    <text evidence="8">The sequence shown here is derived from an EMBL/GenBank/DDBJ whole genome shotgun (WGS) entry which is preliminary data.</text>
</comment>
<feature type="transmembrane region" description="Helical" evidence="7">
    <location>
        <begin position="49"/>
        <end position="69"/>
    </location>
</feature>
<evidence type="ECO:0000256" key="4">
    <source>
        <dbReference type="ARBA" id="ARBA00022989"/>
    </source>
</evidence>
<feature type="transmembrane region" description="Helical" evidence="7">
    <location>
        <begin position="184"/>
        <end position="202"/>
    </location>
</feature>
<keyword evidence="3 7" id="KW-0812">Transmembrane</keyword>
<feature type="transmembrane region" description="Helical" evidence="7">
    <location>
        <begin position="383"/>
        <end position="403"/>
    </location>
</feature>
<feature type="transmembrane region" description="Helical" evidence="7">
    <location>
        <begin position="465"/>
        <end position="485"/>
    </location>
</feature>
<dbReference type="InterPro" id="IPR036259">
    <property type="entry name" value="MFS_trans_sf"/>
</dbReference>
<organism evidence="8 9">
    <name type="scientific">Sesamum angolense</name>
    <dbReference type="NCBI Taxonomy" id="2727404"/>
    <lineage>
        <taxon>Eukaryota</taxon>
        <taxon>Viridiplantae</taxon>
        <taxon>Streptophyta</taxon>
        <taxon>Embryophyta</taxon>
        <taxon>Tracheophyta</taxon>
        <taxon>Spermatophyta</taxon>
        <taxon>Magnoliopsida</taxon>
        <taxon>eudicotyledons</taxon>
        <taxon>Gunneridae</taxon>
        <taxon>Pentapetalae</taxon>
        <taxon>asterids</taxon>
        <taxon>lamiids</taxon>
        <taxon>Lamiales</taxon>
        <taxon>Pedaliaceae</taxon>
        <taxon>Sesamum</taxon>
    </lineage>
</organism>
<feature type="transmembrane region" description="Helical" evidence="7">
    <location>
        <begin position="423"/>
        <end position="444"/>
    </location>
</feature>
<feature type="transmembrane region" description="Helical" evidence="7">
    <location>
        <begin position="310"/>
        <end position="330"/>
    </location>
</feature>
<dbReference type="InterPro" id="IPR000109">
    <property type="entry name" value="POT_fam"/>
</dbReference>
<dbReference type="GO" id="GO:0016020">
    <property type="term" value="C:membrane"/>
    <property type="evidence" value="ECO:0007669"/>
    <property type="project" value="UniProtKB-SubCell"/>
</dbReference>
<dbReference type="AlphaFoldDB" id="A0AAE2BL75"/>
<evidence type="ECO:0000256" key="6">
    <source>
        <dbReference type="ARBA" id="ARBA00044504"/>
    </source>
</evidence>
<comment type="similarity">
    <text evidence="6">Belongs to the major facilitator superfamily. Phosphate:H(+) symporter (TC 2.A.1.9) family.</text>
</comment>
<evidence type="ECO:0000256" key="2">
    <source>
        <dbReference type="ARBA" id="ARBA00005982"/>
    </source>
</evidence>
<feature type="transmembrane region" description="Helical" evidence="7">
    <location>
        <begin position="108"/>
        <end position="129"/>
    </location>
</feature>
<keyword evidence="9" id="KW-1185">Reference proteome</keyword>
<dbReference type="EMBL" id="JACGWL010000013">
    <property type="protein sequence ID" value="KAK4389477.1"/>
    <property type="molecule type" value="Genomic_DNA"/>
</dbReference>
<accession>A0AAE2BL75</accession>
<comment type="subcellular location">
    <subcellularLocation>
        <location evidence="1">Membrane</location>
        <topology evidence="1">Multi-pass membrane protein</topology>
    </subcellularLocation>
</comment>
<evidence type="ECO:0000256" key="1">
    <source>
        <dbReference type="ARBA" id="ARBA00004141"/>
    </source>
</evidence>
<reference evidence="8" key="2">
    <citation type="journal article" date="2024" name="Plant">
        <title>Genomic evolution and insights into agronomic trait innovations of Sesamum species.</title>
        <authorList>
            <person name="Miao H."/>
            <person name="Wang L."/>
            <person name="Qu L."/>
            <person name="Liu H."/>
            <person name="Sun Y."/>
            <person name="Le M."/>
            <person name="Wang Q."/>
            <person name="Wei S."/>
            <person name="Zheng Y."/>
            <person name="Lin W."/>
            <person name="Duan Y."/>
            <person name="Cao H."/>
            <person name="Xiong S."/>
            <person name="Wang X."/>
            <person name="Wei L."/>
            <person name="Li C."/>
            <person name="Ma Q."/>
            <person name="Ju M."/>
            <person name="Zhao R."/>
            <person name="Li G."/>
            <person name="Mu C."/>
            <person name="Tian Q."/>
            <person name="Mei H."/>
            <person name="Zhang T."/>
            <person name="Gao T."/>
            <person name="Zhang H."/>
        </authorList>
    </citation>
    <scope>NUCLEOTIDE SEQUENCE</scope>
    <source>
        <strain evidence="8">K16</strain>
    </source>
</reference>
<evidence type="ECO:0000313" key="8">
    <source>
        <dbReference type="EMBL" id="KAK4389477.1"/>
    </source>
</evidence>
<sequence>MPSPATQNMVPMWSANVPAKLLELKATATEWFKYYVAFRKAAPFISGTFYIFVHAWVEYALIAILITHLTDGWLHLPKAASIVNVQDGITAVLVLVVAYVSDAYLGPFLAVVCTNIAYITGLMLLFFAAWRLTNVQLQLLYVSVLLVALGRAGREVSLKEFLADQFRKEGSSQDEERVQSRRKVWWRSAYILGICASVYVFANTSWIKLSKISTIAMAAAFLWFLAGIVFYKRKPPTNKSRLNDAFQVMYAAISKRNLNHTPSENVIPILRCLDKASIVEPSPSPEEQIRKGRLWEVEDVQEVKRLLSMIPLWITFLVYGLLQATGNTFFYEQVNFMDTHLGRISSVPVVIFVIVKSSTSFVVSRICDLLFPYYWGEKVPRDVMLTVIGAGMAASPICCIVAWRVENYRLQKYVNLDVSITFFWLVPQFFLLGLMEGLVFGGMEEMFYALVPESFKHYGPSFTQFSLNIGNFLSLLAILVFHGLFSDDLNTSSLGTYYALLGGKATSRARDTTSGRASPELVDDYDGIDHHLADQNWKGEEALELTVTQALRLQPILDISYIVSSQTRAWEGHMA</sequence>
<dbReference type="Pfam" id="PF00854">
    <property type="entry name" value="PTR2"/>
    <property type="match status" value="1"/>
</dbReference>
<evidence type="ECO:0000256" key="5">
    <source>
        <dbReference type="ARBA" id="ARBA00023136"/>
    </source>
</evidence>
<dbReference type="PANTHER" id="PTHR11654">
    <property type="entry name" value="OLIGOPEPTIDE TRANSPORTER-RELATED"/>
    <property type="match status" value="1"/>
</dbReference>
<evidence type="ECO:0000256" key="7">
    <source>
        <dbReference type="SAM" id="Phobius"/>
    </source>
</evidence>
<dbReference type="Gene3D" id="1.20.1250.20">
    <property type="entry name" value="MFS general substrate transporter like domains"/>
    <property type="match status" value="1"/>
</dbReference>
<keyword evidence="4 7" id="KW-1133">Transmembrane helix</keyword>
<gene>
    <name evidence="8" type="ORF">Sango_2284700</name>
</gene>
<proteinExistence type="inferred from homology"/>
<name>A0AAE2BL75_9LAMI</name>
<protein>
    <submittedName>
        <fullName evidence="8">Protein NRT1/ PTR FAMILY 5.12</fullName>
    </submittedName>
</protein>
<dbReference type="GO" id="GO:0022857">
    <property type="term" value="F:transmembrane transporter activity"/>
    <property type="evidence" value="ECO:0007669"/>
    <property type="project" value="InterPro"/>
</dbReference>
<dbReference type="Proteomes" id="UP001289374">
    <property type="component" value="Unassembled WGS sequence"/>
</dbReference>
<keyword evidence="5 7" id="KW-0472">Membrane</keyword>
<feature type="transmembrane region" description="Helical" evidence="7">
    <location>
        <begin position="350"/>
        <end position="371"/>
    </location>
</feature>
<reference evidence="8" key="1">
    <citation type="submission" date="2020-06" db="EMBL/GenBank/DDBJ databases">
        <authorList>
            <person name="Li T."/>
            <person name="Hu X."/>
            <person name="Zhang T."/>
            <person name="Song X."/>
            <person name="Zhang H."/>
            <person name="Dai N."/>
            <person name="Sheng W."/>
            <person name="Hou X."/>
            <person name="Wei L."/>
        </authorList>
    </citation>
    <scope>NUCLEOTIDE SEQUENCE</scope>
    <source>
        <strain evidence="8">K16</strain>
        <tissue evidence="8">Leaf</tissue>
    </source>
</reference>